<comment type="caution">
    <text evidence="11">The sequence shown here is derived from an EMBL/GenBank/DDBJ whole genome shotgun (WGS) entry which is preliminary data.</text>
</comment>
<evidence type="ECO:0000259" key="10">
    <source>
        <dbReference type="Pfam" id="PF00881"/>
    </source>
</evidence>
<evidence type="ECO:0000256" key="4">
    <source>
        <dbReference type="ARBA" id="ARBA00022857"/>
    </source>
</evidence>
<evidence type="ECO:0000256" key="8">
    <source>
        <dbReference type="PIRSR" id="PIRSR000232-1"/>
    </source>
</evidence>
<sequence length="194" mass="20936">MIEAKTLLATRRSVPIPALTAPAPDGAELTDILTEATRVPDHGKLAPWRFILFRGDTANAIGKALADLAERREGQALSEGRRTFEENRFTRAPLVVGVVSTAKPHFKIPEWEQVLSAGAATMNLIHAAHARGYGANWITEWVAYDDEAKALMGIAPDEKVVGFVYIGTPTEKPSDRPRPDLSTVVSEASPPASA</sequence>
<dbReference type="Gene3D" id="3.40.109.10">
    <property type="entry name" value="NADH Oxidase"/>
    <property type="match status" value="1"/>
</dbReference>
<proteinExistence type="inferred from homology"/>
<dbReference type="InterPro" id="IPR000415">
    <property type="entry name" value="Nitroreductase-like"/>
</dbReference>
<keyword evidence="6 7" id="KW-0520">NAD</keyword>
<dbReference type="Proteomes" id="UP000078272">
    <property type="component" value="Unassembled WGS sequence"/>
</dbReference>
<dbReference type="CDD" id="cd02135">
    <property type="entry name" value="YdjA-like"/>
    <property type="match status" value="1"/>
</dbReference>
<dbReference type="AlphaFoldDB" id="A0A175R7E6"/>
<reference evidence="11 12" key="1">
    <citation type="journal article" date="2016" name="Front. Microbiol.">
        <title>Genomic Resource of Rice Seed Associated Bacteria.</title>
        <authorList>
            <person name="Midha S."/>
            <person name="Bansal K."/>
            <person name="Sharma S."/>
            <person name="Kumar N."/>
            <person name="Patil P.P."/>
            <person name="Chaudhry V."/>
            <person name="Patil P.B."/>
        </authorList>
    </citation>
    <scope>NUCLEOTIDE SEQUENCE [LARGE SCALE GENOMIC DNA]</scope>
    <source>
        <strain evidence="11 12">NS226</strain>
    </source>
</reference>
<dbReference type="PANTHER" id="PTHR43821">
    <property type="entry name" value="NAD(P)H NITROREDUCTASE YDJA-RELATED"/>
    <property type="match status" value="1"/>
</dbReference>
<dbReference type="EMBL" id="LDPZ01000024">
    <property type="protein sequence ID" value="KTQ95105.1"/>
    <property type="molecule type" value="Genomic_DNA"/>
</dbReference>
<dbReference type="SUPFAM" id="SSF55469">
    <property type="entry name" value="FMN-dependent nitroreductase-like"/>
    <property type="match status" value="1"/>
</dbReference>
<keyword evidence="3 7" id="KW-0288">FMN</keyword>
<dbReference type="PATRIC" id="fig|401562.3.peg.2162"/>
<evidence type="ECO:0000256" key="5">
    <source>
        <dbReference type="ARBA" id="ARBA00023002"/>
    </source>
</evidence>
<dbReference type="STRING" id="401562.NS365_21755"/>
<feature type="binding site" description="in other chain" evidence="8">
    <location>
        <begin position="11"/>
        <end position="13"/>
    </location>
    <ligand>
        <name>FMN</name>
        <dbReference type="ChEBI" id="CHEBI:58210"/>
        <note>ligand shared between dimeric partners</note>
    </ligand>
</feature>
<evidence type="ECO:0000313" key="12">
    <source>
        <dbReference type="Proteomes" id="UP000078272"/>
    </source>
</evidence>
<evidence type="ECO:0000256" key="2">
    <source>
        <dbReference type="ARBA" id="ARBA00022630"/>
    </source>
</evidence>
<dbReference type="InterPro" id="IPR026021">
    <property type="entry name" value="YdjA-like"/>
</dbReference>
<comment type="cofactor">
    <cofactor evidence="8">
        <name>FMN</name>
        <dbReference type="ChEBI" id="CHEBI:58210"/>
    </cofactor>
    <text evidence="8">Binds 1 FMN per subunit.</text>
</comment>
<gene>
    <name evidence="11" type="ORF">NS226_12955</name>
</gene>
<feature type="binding site" evidence="8">
    <location>
        <position position="42"/>
    </location>
    <ligand>
        <name>FMN</name>
        <dbReference type="ChEBI" id="CHEBI:58210"/>
        <note>ligand shared between dimeric partners</note>
    </ligand>
</feature>
<evidence type="ECO:0000256" key="9">
    <source>
        <dbReference type="SAM" id="MobiDB-lite"/>
    </source>
</evidence>
<evidence type="ECO:0000256" key="6">
    <source>
        <dbReference type="ARBA" id="ARBA00023027"/>
    </source>
</evidence>
<feature type="binding site" description="in other chain" evidence="8">
    <location>
        <begin position="137"/>
        <end position="139"/>
    </location>
    <ligand>
        <name>FMN</name>
        <dbReference type="ChEBI" id="CHEBI:58210"/>
        <note>ligand shared between dimeric partners</note>
    </ligand>
</feature>
<dbReference type="InterPro" id="IPR029479">
    <property type="entry name" value="Nitroreductase"/>
</dbReference>
<feature type="binding site" evidence="8">
    <location>
        <position position="38"/>
    </location>
    <ligand>
        <name>FMN</name>
        <dbReference type="ChEBI" id="CHEBI:58210"/>
        <note>ligand shared between dimeric partners</note>
    </ligand>
</feature>
<evidence type="ECO:0000256" key="1">
    <source>
        <dbReference type="ARBA" id="ARBA00007118"/>
    </source>
</evidence>
<dbReference type="RefSeq" id="WP_058635341.1">
    <property type="nucleotide sequence ID" value="NZ_LDPZ01000024.1"/>
</dbReference>
<dbReference type="GO" id="GO:0016491">
    <property type="term" value="F:oxidoreductase activity"/>
    <property type="evidence" value="ECO:0007669"/>
    <property type="project" value="UniProtKB-UniRule"/>
</dbReference>
<dbReference type="PIRSF" id="PIRSF000232">
    <property type="entry name" value="YdjA"/>
    <property type="match status" value="1"/>
</dbReference>
<dbReference type="InterPro" id="IPR052530">
    <property type="entry name" value="NAD(P)H_nitroreductase"/>
</dbReference>
<dbReference type="PANTHER" id="PTHR43821:SF1">
    <property type="entry name" value="NAD(P)H NITROREDUCTASE YDJA-RELATED"/>
    <property type="match status" value="1"/>
</dbReference>
<evidence type="ECO:0000313" key="11">
    <source>
        <dbReference type="EMBL" id="KTQ95105.1"/>
    </source>
</evidence>
<accession>A0A175R7E6</accession>
<keyword evidence="2 7" id="KW-0285">Flavoprotein</keyword>
<name>A0A175R7E6_9HYPH</name>
<dbReference type="Pfam" id="PF00881">
    <property type="entry name" value="Nitroreductase"/>
    <property type="match status" value="1"/>
</dbReference>
<keyword evidence="4 7" id="KW-0521">NADP</keyword>
<dbReference type="EC" id="1.-.-.-" evidence="7"/>
<dbReference type="OrthoDB" id="9804207at2"/>
<keyword evidence="5 7" id="KW-0560">Oxidoreductase</keyword>
<feature type="region of interest" description="Disordered" evidence="9">
    <location>
        <begin position="169"/>
        <end position="194"/>
    </location>
</feature>
<evidence type="ECO:0000256" key="7">
    <source>
        <dbReference type="PIRNR" id="PIRNR000232"/>
    </source>
</evidence>
<comment type="similarity">
    <text evidence="1 7">Belongs to the nitroreductase family.</text>
</comment>
<organism evidence="11 12">
    <name type="scientific">Aureimonas ureilytica</name>
    <dbReference type="NCBI Taxonomy" id="401562"/>
    <lineage>
        <taxon>Bacteria</taxon>
        <taxon>Pseudomonadati</taxon>
        <taxon>Pseudomonadota</taxon>
        <taxon>Alphaproteobacteria</taxon>
        <taxon>Hyphomicrobiales</taxon>
        <taxon>Aurantimonadaceae</taxon>
        <taxon>Aureimonas</taxon>
    </lineage>
</organism>
<evidence type="ECO:0000256" key="3">
    <source>
        <dbReference type="ARBA" id="ARBA00022643"/>
    </source>
</evidence>
<protein>
    <recommendedName>
        <fullName evidence="7">Putative NAD(P)H nitroreductase</fullName>
        <ecNumber evidence="7">1.-.-.-</ecNumber>
    </recommendedName>
</protein>
<feature type="domain" description="Nitroreductase" evidence="10">
    <location>
        <begin position="9"/>
        <end position="167"/>
    </location>
</feature>